<feature type="signal peptide" evidence="7">
    <location>
        <begin position="1"/>
        <end position="19"/>
    </location>
</feature>
<evidence type="ECO:0000256" key="4">
    <source>
        <dbReference type="ARBA" id="ARBA00022729"/>
    </source>
</evidence>
<evidence type="ECO:0000313" key="8">
    <source>
        <dbReference type="EMBL" id="KIM29796.1"/>
    </source>
</evidence>
<evidence type="ECO:0000256" key="2">
    <source>
        <dbReference type="ARBA" id="ARBA00005227"/>
    </source>
</evidence>
<feature type="transmembrane region" description="Helical" evidence="7">
    <location>
        <begin position="507"/>
        <end position="535"/>
    </location>
</feature>
<gene>
    <name evidence="8" type="ORF">M408DRAFT_328619</name>
</gene>
<feature type="transmembrane region" description="Helical" evidence="7">
    <location>
        <begin position="547"/>
        <end position="566"/>
    </location>
</feature>
<dbReference type="GO" id="GO:0007034">
    <property type="term" value="P:vacuolar transport"/>
    <property type="evidence" value="ECO:0007669"/>
    <property type="project" value="TreeGrafter"/>
</dbReference>
<evidence type="ECO:0000256" key="7">
    <source>
        <dbReference type="RuleBase" id="RU363079"/>
    </source>
</evidence>
<name>A0A0C3BE97_SERVB</name>
<sequence length="617" mass="68401">MLLPRAVLLLPLIAAQASAFYLPGAAPKDYKHGEDVELDVNVLKPGLGYQTDNLQSMINYDYYDGRLSFCTPKEGVHSMRSSLGAILFGDRLFNGPIKTCNAICDVTVDSGNAKFINERIKEDYSINWLVDGLPAAEKKQDESTGEIFYDMGFDLGASDGSLNNHYEIVIKYHPRPNNVFRVVGVLVWPQSKDRKGSDASQPQCGTSEKPLVLSEKEHAENEFYYTYSVSWEESTTPWATRWDNYLRVYDPKIHTFSLINSLVMVIFLCVMVSSLLLKSVRGDLSRYNAIDLDEDVQEDYGWKLVHGEVFRAPRSPVLLATLVGNGAQLCAMIAVTLVFALFGFLSPSNRGALATVMLICWTFFGCIGGYVATRAYLSMGGTEKRKLVFLTAFLLPTAIFAVVFILNLILVFNGSSGAVPFGTMLIIVLLWFAISVPLTSVGSWYGGKHGALPSLLRVNQIPRQIPPPPKYLKPVPSVLAVGILPFGAAFIEGFFLFSSIFASRAYYAFGFLAMTTFVVALTTATVTILFVYFLLCAEDYRWHWRAFAAGGGSAIWLLIYGIYYWISRLSLDDAASVVLYFGYLIILALVNFIVTGTIGFLAATWAVRRIYSAVRID</sequence>
<feature type="transmembrane region" description="Helical" evidence="7">
    <location>
        <begin position="256"/>
        <end position="277"/>
    </location>
</feature>
<feature type="transmembrane region" description="Helical" evidence="7">
    <location>
        <begin position="478"/>
        <end position="501"/>
    </location>
</feature>
<evidence type="ECO:0000256" key="6">
    <source>
        <dbReference type="ARBA" id="ARBA00023136"/>
    </source>
</evidence>
<proteinExistence type="inferred from homology"/>
<reference evidence="8 9" key="1">
    <citation type="submission" date="2014-04" db="EMBL/GenBank/DDBJ databases">
        <authorList>
            <consortium name="DOE Joint Genome Institute"/>
            <person name="Kuo A."/>
            <person name="Zuccaro A."/>
            <person name="Kohler A."/>
            <person name="Nagy L.G."/>
            <person name="Floudas D."/>
            <person name="Copeland A."/>
            <person name="Barry K.W."/>
            <person name="Cichocki N."/>
            <person name="Veneault-Fourrey C."/>
            <person name="LaButti K."/>
            <person name="Lindquist E.A."/>
            <person name="Lipzen A."/>
            <person name="Lundell T."/>
            <person name="Morin E."/>
            <person name="Murat C."/>
            <person name="Sun H."/>
            <person name="Tunlid A."/>
            <person name="Henrissat B."/>
            <person name="Grigoriev I.V."/>
            <person name="Hibbett D.S."/>
            <person name="Martin F."/>
            <person name="Nordberg H.P."/>
            <person name="Cantor M.N."/>
            <person name="Hua S.X."/>
        </authorList>
    </citation>
    <scope>NUCLEOTIDE SEQUENCE [LARGE SCALE GENOMIC DNA]</scope>
    <source>
        <strain evidence="8 9">MAFF 305830</strain>
    </source>
</reference>
<feature type="transmembrane region" description="Helical" evidence="7">
    <location>
        <begin position="351"/>
        <end position="375"/>
    </location>
</feature>
<dbReference type="GO" id="GO:0005737">
    <property type="term" value="C:cytoplasm"/>
    <property type="evidence" value="ECO:0007669"/>
    <property type="project" value="UniProtKB-ARBA"/>
</dbReference>
<evidence type="ECO:0000256" key="3">
    <source>
        <dbReference type="ARBA" id="ARBA00022692"/>
    </source>
</evidence>
<dbReference type="GO" id="GO:0072657">
    <property type="term" value="P:protein localization to membrane"/>
    <property type="evidence" value="ECO:0007669"/>
    <property type="project" value="TreeGrafter"/>
</dbReference>
<accession>A0A0C3BE97</accession>
<dbReference type="Proteomes" id="UP000054097">
    <property type="component" value="Unassembled WGS sequence"/>
</dbReference>
<feature type="chain" id="PRO_5007354110" description="Transmembrane 9 superfamily member" evidence="7">
    <location>
        <begin position="20"/>
        <end position="617"/>
    </location>
</feature>
<feature type="transmembrane region" description="Helical" evidence="7">
    <location>
        <begin position="387"/>
        <end position="412"/>
    </location>
</feature>
<evidence type="ECO:0000256" key="1">
    <source>
        <dbReference type="ARBA" id="ARBA00004141"/>
    </source>
</evidence>
<feature type="transmembrane region" description="Helical" evidence="7">
    <location>
        <begin position="578"/>
        <end position="607"/>
    </location>
</feature>
<reference evidence="9" key="2">
    <citation type="submission" date="2015-01" db="EMBL/GenBank/DDBJ databases">
        <title>Evolutionary Origins and Diversification of the Mycorrhizal Mutualists.</title>
        <authorList>
            <consortium name="DOE Joint Genome Institute"/>
            <consortium name="Mycorrhizal Genomics Consortium"/>
            <person name="Kohler A."/>
            <person name="Kuo A."/>
            <person name="Nagy L.G."/>
            <person name="Floudas D."/>
            <person name="Copeland A."/>
            <person name="Barry K.W."/>
            <person name="Cichocki N."/>
            <person name="Veneault-Fourrey C."/>
            <person name="LaButti K."/>
            <person name="Lindquist E.A."/>
            <person name="Lipzen A."/>
            <person name="Lundell T."/>
            <person name="Morin E."/>
            <person name="Murat C."/>
            <person name="Riley R."/>
            <person name="Ohm R."/>
            <person name="Sun H."/>
            <person name="Tunlid A."/>
            <person name="Henrissat B."/>
            <person name="Grigoriev I.V."/>
            <person name="Hibbett D.S."/>
            <person name="Martin F."/>
        </authorList>
    </citation>
    <scope>NUCLEOTIDE SEQUENCE [LARGE SCALE GENOMIC DNA]</scope>
    <source>
        <strain evidence="9">MAFF 305830</strain>
    </source>
</reference>
<keyword evidence="4 7" id="KW-0732">Signal</keyword>
<feature type="transmembrane region" description="Helical" evidence="7">
    <location>
        <begin position="424"/>
        <end position="447"/>
    </location>
</feature>
<comment type="similarity">
    <text evidence="2 7">Belongs to the nonaspanin (TM9SF) (TC 9.A.2) family.</text>
</comment>
<dbReference type="PANTHER" id="PTHR10766">
    <property type="entry name" value="TRANSMEMBRANE 9 SUPERFAMILY PROTEIN"/>
    <property type="match status" value="1"/>
</dbReference>
<organism evidence="8 9">
    <name type="scientific">Serendipita vermifera MAFF 305830</name>
    <dbReference type="NCBI Taxonomy" id="933852"/>
    <lineage>
        <taxon>Eukaryota</taxon>
        <taxon>Fungi</taxon>
        <taxon>Dikarya</taxon>
        <taxon>Basidiomycota</taxon>
        <taxon>Agaricomycotina</taxon>
        <taxon>Agaricomycetes</taxon>
        <taxon>Sebacinales</taxon>
        <taxon>Serendipitaceae</taxon>
        <taxon>Serendipita</taxon>
    </lineage>
</organism>
<dbReference type="HOGENOM" id="CLU_010714_4_1_1"/>
<feature type="transmembrane region" description="Helical" evidence="7">
    <location>
        <begin position="317"/>
        <end position="345"/>
    </location>
</feature>
<dbReference type="OrthoDB" id="1666796at2759"/>
<dbReference type="InterPro" id="IPR004240">
    <property type="entry name" value="EMP70"/>
</dbReference>
<evidence type="ECO:0000256" key="5">
    <source>
        <dbReference type="ARBA" id="ARBA00022989"/>
    </source>
</evidence>
<protein>
    <recommendedName>
        <fullName evidence="7">Transmembrane 9 superfamily member</fullName>
    </recommendedName>
</protein>
<keyword evidence="3 7" id="KW-0812">Transmembrane</keyword>
<dbReference type="PANTHER" id="PTHR10766:SF111">
    <property type="entry name" value="TRANSMEMBRANE 9 SUPERFAMILY MEMBER 2"/>
    <property type="match status" value="1"/>
</dbReference>
<dbReference type="EMBL" id="KN824287">
    <property type="protein sequence ID" value="KIM29796.1"/>
    <property type="molecule type" value="Genomic_DNA"/>
</dbReference>
<keyword evidence="6 7" id="KW-0472">Membrane</keyword>
<evidence type="ECO:0000313" key="9">
    <source>
        <dbReference type="Proteomes" id="UP000054097"/>
    </source>
</evidence>
<dbReference type="GO" id="GO:0016020">
    <property type="term" value="C:membrane"/>
    <property type="evidence" value="ECO:0007669"/>
    <property type="project" value="UniProtKB-SubCell"/>
</dbReference>
<dbReference type="STRING" id="933852.A0A0C3BE97"/>
<comment type="subcellular location">
    <subcellularLocation>
        <location evidence="1">Membrane</location>
        <topology evidence="1">Multi-pass membrane protein</topology>
    </subcellularLocation>
</comment>
<keyword evidence="5 7" id="KW-1133">Transmembrane helix</keyword>
<dbReference type="Pfam" id="PF02990">
    <property type="entry name" value="EMP70"/>
    <property type="match status" value="1"/>
</dbReference>
<keyword evidence="9" id="KW-1185">Reference proteome</keyword>
<dbReference type="AlphaFoldDB" id="A0A0C3BE97"/>